<evidence type="ECO:0000259" key="4">
    <source>
        <dbReference type="Pfam" id="PF00535"/>
    </source>
</evidence>
<dbReference type="GO" id="GO:0004582">
    <property type="term" value="F:dolichyl-phosphate beta-D-mannosyltransferase activity"/>
    <property type="evidence" value="ECO:0007669"/>
    <property type="project" value="UniProtKB-EC"/>
</dbReference>
<dbReference type="AlphaFoldDB" id="A0A852RI85"/>
<keyword evidence="2 5" id="KW-0328">Glycosyltransferase</keyword>
<protein>
    <submittedName>
        <fullName evidence="5">Dolichol-phosphate mannosyltransferase</fullName>
        <ecNumber evidence="5">2.4.1.83</ecNumber>
    </submittedName>
</protein>
<evidence type="ECO:0000313" key="6">
    <source>
        <dbReference type="Proteomes" id="UP000586095"/>
    </source>
</evidence>
<organism evidence="5 6">
    <name type="scientific">Leucobacter aridicollis</name>
    <dbReference type="NCBI Taxonomy" id="283878"/>
    <lineage>
        <taxon>Bacteria</taxon>
        <taxon>Bacillati</taxon>
        <taxon>Actinomycetota</taxon>
        <taxon>Actinomycetes</taxon>
        <taxon>Micrococcales</taxon>
        <taxon>Microbacteriaceae</taxon>
        <taxon>Leucobacter</taxon>
    </lineage>
</organism>
<sequence>MQHPVVPESVTHTSVLVVLPTFNERDSLAGVVAAVLDAVPGANVLIIDDNSPDGTGDVADGLASADTRVSVMHRAGKLGLGTAYIAGFQRGLDLGYEFVVEMDSDGSHLPGELPALLNAAASGAELVIGTRWMPGGTIVNWPRHRRMLSRGGTAFARFALRSRLRDLTSGYRVLSRGCVERLGLERIDSEGYAFQVETAWRIERLGVPVAEVPITFVERTTGRSKMSARIMWEAFTNVLRWGVGIRGAREPALQN</sequence>
<name>A0A852RI85_9MICO</name>
<dbReference type="CDD" id="cd06442">
    <property type="entry name" value="DPM1_like"/>
    <property type="match status" value="1"/>
</dbReference>
<evidence type="ECO:0000256" key="3">
    <source>
        <dbReference type="ARBA" id="ARBA00022679"/>
    </source>
</evidence>
<dbReference type="PANTHER" id="PTHR43398:SF1">
    <property type="entry name" value="DOLICHOL-PHOSPHATE MANNOSYLTRANSFERASE SUBUNIT 1"/>
    <property type="match status" value="1"/>
</dbReference>
<dbReference type="RefSeq" id="WP_307814558.1">
    <property type="nucleotide sequence ID" value="NZ_BAAALZ010000001.1"/>
</dbReference>
<dbReference type="EMBL" id="JACCBD010000001">
    <property type="protein sequence ID" value="NYD27904.1"/>
    <property type="molecule type" value="Genomic_DNA"/>
</dbReference>
<proteinExistence type="inferred from homology"/>
<dbReference type="PANTHER" id="PTHR43398">
    <property type="entry name" value="DOLICHOL-PHOSPHATE MANNOSYLTRANSFERASE SUBUNIT 1"/>
    <property type="match status" value="1"/>
</dbReference>
<dbReference type="InterPro" id="IPR039528">
    <property type="entry name" value="DPM1-like"/>
</dbReference>
<reference evidence="5 6" key="1">
    <citation type="submission" date="2020-07" db="EMBL/GenBank/DDBJ databases">
        <title>Sequencing the genomes of 1000 actinobacteria strains.</title>
        <authorList>
            <person name="Klenk H.-P."/>
        </authorList>
    </citation>
    <scope>NUCLEOTIDE SEQUENCE [LARGE SCALE GENOMIC DNA]</scope>
    <source>
        <strain evidence="5 6">DSM 17380</strain>
    </source>
</reference>
<accession>A0A852RI85</accession>
<comment type="similarity">
    <text evidence="1">Belongs to the glycosyltransferase 2 family.</text>
</comment>
<dbReference type="Gene3D" id="3.90.550.10">
    <property type="entry name" value="Spore Coat Polysaccharide Biosynthesis Protein SpsA, Chain A"/>
    <property type="match status" value="1"/>
</dbReference>
<dbReference type="InterPro" id="IPR001173">
    <property type="entry name" value="Glyco_trans_2-like"/>
</dbReference>
<evidence type="ECO:0000256" key="2">
    <source>
        <dbReference type="ARBA" id="ARBA00022676"/>
    </source>
</evidence>
<dbReference type="InterPro" id="IPR029044">
    <property type="entry name" value="Nucleotide-diphossugar_trans"/>
</dbReference>
<dbReference type="Proteomes" id="UP000586095">
    <property type="component" value="Unassembled WGS sequence"/>
</dbReference>
<dbReference type="EC" id="2.4.1.83" evidence="5"/>
<dbReference type="FunFam" id="3.90.550.10:FF:000122">
    <property type="entry name" value="Dolichol-phosphate mannosyltransferase subunit 1"/>
    <property type="match status" value="1"/>
</dbReference>
<dbReference type="Pfam" id="PF00535">
    <property type="entry name" value="Glycos_transf_2"/>
    <property type="match status" value="1"/>
</dbReference>
<evidence type="ECO:0000313" key="5">
    <source>
        <dbReference type="EMBL" id="NYD27904.1"/>
    </source>
</evidence>
<comment type="caution">
    <text evidence="5">The sequence shown here is derived from an EMBL/GenBank/DDBJ whole genome shotgun (WGS) entry which is preliminary data.</text>
</comment>
<dbReference type="GO" id="GO:0016020">
    <property type="term" value="C:membrane"/>
    <property type="evidence" value="ECO:0007669"/>
    <property type="project" value="GOC"/>
</dbReference>
<dbReference type="GO" id="GO:0009247">
    <property type="term" value="P:glycolipid biosynthetic process"/>
    <property type="evidence" value="ECO:0007669"/>
    <property type="project" value="TreeGrafter"/>
</dbReference>
<feature type="domain" description="Glycosyltransferase 2-like" evidence="4">
    <location>
        <begin position="17"/>
        <end position="182"/>
    </location>
</feature>
<evidence type="ECO:0000256" key="1">
    <source>
        <dbReference type="ARBA" id="ARBA00006739"/>
    </source>
</evidence>
<keyword evidence="6" id="KW-1185">Reference proteome</keyword>
<gene>
    <name evidence="5" type="ORF">BJ960_002707</name>
</gene>
<keyword evidence="3 5" id="KW-0808">Transferase</keyword>
<dbReference type="SUPFAM" id="SSF53448">
    <property type="entry name" value="Nucleotide-diphospho-sugar transferases"/>
    <property type="match status" value="1"/>
</dbReference>